<feature type="domain" description="DUF3741" evidence="4">
    <location>
        <begin position="108"/>
        <end position="124"/>
    </location>
</feature>
<proteinExistence type="predicted"/>
<feature type="region of interest" description="Disordered" evidence="1">
    <location>
        <begin position="488"/>
        <end position="561"/>
    </location>
</feature>
<evidence type="ECO:0000256" key="1">
    <source>
        <dbReference type="SAM" id="MobiDB-lite"/>
    </source>
</evidence>
<sequence>MLGLQNRNVQNIERHSHGCLGRTVNFFDMTDGISGKRMLTDKPHFDGFSFSRSRSDVTTVLSSADKNEDEMIVEDIKRSYSNKNGNGTPMKTLIAQEMTKEVDSRYNPPNVVAKLMGLDSLPLQQPNSATRRGQMKGYSRHSSSNSGVLPECWGQDHNFLDKQILYETCQHHKQNQCRDVCEIWQQSQKMNVRDSSPLKGKYNENVDEKRMALFRQKFMEAKCLATNCQSKEFRDAIDVLSSNNDLLLKFLDEPNSMFSPQLHHMESIPTTPEAKRITVLKPSKLIHNEKLISLKSDKQAKKLTQMGQATGYKIYDRGYLNNFSIQKVDEYPAQPTRIVVLKPSPGMTRDCKAVGSPPSSSPRILHCEDIYDELHKDEARESRKLAKEITCHMRDSVMGRCRDEAVLSSVFSNGYIDDYSSFNKLGNEYVDGNLSDSEIMSPTSRLSWDYTHKFGSPYSSASCSRISCSPESSVCREAKKRLSERWTMMALNGSPQEQKDTRRSSSTLGEMLALSDVKKTMRSEGGVTNKPQEPRGSTSYISSNSNKEEDVANSPKGLLRSKSLPVSSTAFSTRVDAIVSICENGKTELPKELSKGKNSKSSLKGRVSGLFFSRNRRTNKEKSAPSQFKDELRTATPETQDSPVPLPGNIDDYATQCDNTSAFEVCLSPGLQGSSMKTTNQDLVGMDTKEGLISQERVLSVAKLLVPGNASENQDQPSPISVLEPLPEEDDNININPGPCGNMKLDHLGAEMSLKSNLIGKSPPIGSIARTLSWDDSVAEMGTQYTLKTSLTDSQAQEEEQDWLSFVETLLSAAGLEGNVQIDTFYARWHSPESPLDPSLRDKYANLNDKELLHEAKRRQRRSNRKLVFDCVNAALVELTGNGSDRRTSACSCCNSHDRMKVDASTILVWSQIKEWFCSELRCSTGGSDGDSNSLVVERVVRKEVVGKGWTDNMRMELDTLGREIEGKLLEELVEEAVVEFTDRQARP</sequence>
<dbReference type="PANTHER" id="PTHR46634">
    <property type="entry name" value="M REDUCTASE II SUBUNIT GAMMA, PUTATIVE (DUF3741)-RELATED"/>
    <property type="match status" value="1"/>
</dbReference>
<dbReference type="InterPro" id="IPR022212">
    <property type="entry name" value="DUF3741"/>
</dbReference>
<protein>
    <recommendedName>
        <fullName evidence="7">DUF4378 domain-containing protein</fullName>
    </recommendedName>
</protein>
<dbReference type="Pfam" id="PF14309">
    <property type="entry name" value="DUF4378"/>
    <property type="match status" value="1"/>
</dbReference>
<evidence type="ECO:0008006" key="7">
    <source>
        <dbReference type="Google" id="ProtNLM"/>
    </source>
</evidence>
<dbReference type="Proteomes" id="UP001159364">
    <property type="component" value="Linkage Group LG12"/>
</dbReference>
<feature type="region of interest" description="Disordered" evidence="1">
    <location>
        <begin position="122"/>
        <end position="141"/>
    </location>
</feature>
<dbReference type="InterPro" id="IPR032795">
    <property type="entry name" value="DUF3741-assoc"/>
</dbReference>
<evidence type="ECO:0000313" key="6">
    <source>
        <dbReference type="Proteomes" id="UP001159364"/>
    </source>
</evidence>
<evidence type="ECO:0000259" key="2">
    <source>
        <dbReference type="Pfam" id="PF12552"/>
    </source>
</evidence>
<dbReference type="InterPro" id="IPR025486">
    <property type="entry name" value="DUF4378"/>
</dbReference>
<feature type="region of interest" description="Disordered" evidence="1">
    <location>
        <begin position="590"/>
        <end position="647"/>
    </location>
</feature>
<feature type="compositionally biased region" description="Basic and acidic residues" evidence="1">
    <location>
        <begin position="618"/>
        <end position="633"/>
    </location>
</feature>
<reference evidence="5 6" key="1">
    <citation type="submission" date="2021-09" db="EMBL/GenBank/DDBJ databases">
        <title>Genomic insights and catalytic innovation underlie evolution of tropane alkaloids biosynthesis.</title>
        <authorList>
            <person name="Wang Y.-J."/>
            <person name="Tian T."/>
            <person name="Huang J.-P."/>
            <person name="Huang S.-X."/>
        </authorList>
    </citation>
    <scope>NUCLEOTIDE SEQUENCE [LARGE SCALE GENOMIC DNA]</scope>
    <source>
        <strain evidence="5">KIB-2018</strain>
        <tissue evidence="5">Leaf</tissue>
    </source>
</reference>
<evidence type="ECO:0000259" key="3">
    <source>
        <dbReference type="Pfam" id="PF14309"/>
    </source>
</evidence>
<dbReference type="AlphaFoldDB" id="A0AAV8SBI4"/>
<dbReference type="Pfam" id="PF12552">
    <property type="entry name" value="DUF3741"/>
    <property type="match status" value="1"/>
</dbReference>
<dbReference type="PANTHER" id="PTHR46634:SF3">
    <property type="entry name" value="M REDUCTASE II SUBUNIT GAMMA, PUTATIVE (DUF3741)-RELATED"/>
    <property type="match status" value="1"/>
</dbReference>
<feature type="domain" description="DUF3741" evidence="2">
    <location>
        <begin position="215"/>
        <end position="256"/>
    </location>
</feature>
<keyword evidence="6" id="KW-1185">Reference proteome</keyword>
<dbReference type="EMBL" id="JAIWQS010000012">
    <property type="protein sequence ID" value="KAJ8749492.1"/>
    <property type="molecule type" value="Genomic_DNA"/>
</dbReference>
<comment type="caution">
    <text evidence="5">The sequence shown here is derived from an EMBL/GenBank/DDBJ whole genome shotgun (WGS) entry which is preliminary data.</text>
</comment>
<feature type="compositionally biased region" description="Polar residues" evidence="1">
    <location>
        <begin position="529"/>
        <end position="545"/>
    </location>
</feature>
<name>A0AAV8SBI4_9ROSI</name>
<evidence type="ECO:0000259" key="4">
    <source>
        <dbReference type="Pfam" id="PF14383"/>
    </source>
</evidence>
<gene>
    <name evidence="5" type="ORF">K2173_025687</name>
</gene>
<feature type="domain" description="DUF4378" evidence="3">
    <location>
        <begin position="804"/>
        <end position="976"/>
    </location>
</feature>
<feature type="compositionally biased region" description="Polar residues" evidence="1">
    <location>
        <begin position="122"/>
        <end position="131"/>
    </location>
</feature>
<dbReference type="Pfam" id="PF14383">
    <property type="entry name" value="VARLMGL"/>
    <property type="match status" value="1"/>
</dbReference>
<accession>A0AAV8SBI4</accession>
<organism evidence="5 6">
    <name type="scientific">Erythroxylum novogranatense</name>
    <dbReference type="NCBI Taxonomy" id="1862640"/>
    <lineage>
        <taxon>Eukaryota</taxon>
        <taxon>Viridiplantae</taxon>
        <taxon>Streptophyta</taxon>
        <taxon>Embryophyta</taxon>
        <taxon>Tracheophyta</taxon>
        <taxon>Spermatophyta</taxon>
        <taxon>Magnoliopsida</taxon>
        <taxon>eudicotyledons</taxon>
        <taxon>Gunneridae</taxon>
        <taxon>Pentapetalae</taxon>
        <taxon>rosids</taxon>
        <taxon>fabids</taxon>
        <taxon>Malpighiales</taxon>
        <taxon>Erythroxylaceae</taxon>
        <taxon>Erythroxylum</taxon>
    </lineage>
</organism>
<evidence type="ECO:0000313" key="5">
    <source>
        <dbReference type="EMBL" id="KAJ8749492.1"/>
    </source>
</evidence>